<proteinExistence type="predicted"/>
<dbReference type="KEGG" id="ssb:SSUBM407_0278"/>
<dbReference type="HOGENOM" id="CLU_1539219_0_0_9"/>
<gene>
    <name evidence="2" type="ordered locus">SSUBM407_0278</name>
</gene>
<feature type="transmembrane region" description="Helical" evidence="1">
    <location>
        <begin position="12"/>
        <end position="36"/>
    </location>
</feature>
<accession>A0A0H3MTE9</accession>
<organism evidence="2 3">
    <name type="scientific">Streptococcus suis (strain BM407)</name>
    <dbReference type="NCBI Taxonomy" id="568814"/>
    <lineage>
        <taxon>Bacteria</taxon>
        <taxon>Bacillati</taxon>
        <taxon>Bacillota</taxon>
        <taxon>Bacilli</taxon>
        <taxon>Lactobacillales</taxon>
        <taxon>Streptococcaceae</taxon>
        <taxon>Streptococcus</taxon>
    </lineage>
</organism>
<dbReference type="PATRIC" id="fig|568814.3.peg.299"/>
<feature type="transmembrane region" description="Helical" evidence="1">
    <location>
        <begin position="106"/>
        <end position="131"/>
    </location>
</feature>
<keyword evidence="1" id="KW-1133">Transmembrane helix</keyword>
<feature type="transmembrane region" description="Helical" evidence="1">
    <location>
        <begin position="143"/>
        <end position="160"/>
    </location>
</feature>
<dbReference type="RefSeq" id="WP_011922625.1">
    <property type="nucleotide sequence ID" value="NC_012926.1"/>
</dbReference>
<evidence type="ECO:0000256" key="1">
    <source>
        <dbReference type="SAM" id="Phobius"/>
    </source>
</evidence>
<dbReference type="AlphaFoldDB" id="A0A0H3MTE9"/>
<evidence type="ECO:0000313" key="2">
    <source>
        <dbReference type="EMBL" id="CAZ55110.1"/>
    </source>
</evidence>
<keyword evidence="1" id="KW-0472">Membrane</keyword>
<evidence type="ECO:0000313" key="3">
    <source>
        <dbReference type="Proteomes" id="UP000009077"/>
    </source>
</evidence>
<keyword evidence="1" id="KW-0812">Transmembrane</keyword>
<dbReference type="EMBL" id="FM252032">
    <property type="protein sequence ID" value="CAZ55110.1"/>
    <property type="molecule type" value="Genomic_DNA"/>
</dbReference>
<feature type="transmembrane region" description="Helical" evidence="1">
    <location>
        <begin position="56"/>
        <end position="75"/>
    </location>
</feature>
<reference evidence="2 3" key="1">
    <citation type="journal article" date="2009" name="PLoS ONE">
        <title>Rapid evolution of virulence and drug resistance in the emerging zoonotic pathogen Streptococcus suis.</title>
        <authorList>
            <person name="Holden M.T.G."/>
            <person name="Hauser H."/>
            <person name="Sanders M."/>
            <person name="Ngo T.H."/>
            <person name="Cherevach I."/>
            <person name="Cronin A."/>
            <person name="Goodhead I."/>
            <person name="Mungall K."/>
            <person name="Quail M.A."/>
            <person name="Price C."/>
            <person name="Rabbinowitsch E."/>
            <person name="Sharp S."/>
            <person name="Croucher N.J."/>
            <person name="Chieu T.B."/>
            <person name="Mai N.T.H."/>
            <person name="Diep T.S."/>
            <person name="Chinh N.T."/>
            <person name="Kehoe M."/>
            <person name="Leigh J.A."/>
            <person name="Ward P.N."/>
            <person name="Dowson C.G."/>
            <person name="Whatmore A.M."/>
            <person name="Chanter N."/>
            <person name="Iversen P."/>
            <person name="Gottschalk M."/>
            <person name="Slater J.D."/>
            <person name="Smith H.E."/>
            <person name="Spratt B.G."/>
            <person name="Xu J."/>
            <person name="Ye C."/>
            <person name="Bentley S."/>
            <person name="Barrell B.G."/>
            <person name="Schultsz C."/>
            <person name="Maskell D.J."/>
            <person name="Parkhill J."/>
        </authorList>
    </citation>
    <scope>NUCLEOTIDE SEQUENCE [LARGE SCALE GENOMIC DNA]</scope>
    <source>
        <strain evidence="2 3">BM407</strain>
    </source>
</reference>
<keyword evidence="3" id="KW-1185">Reference proteome</keyword>
<dbReference type="GeneID" id="8154506"/>
<dbReference type="Proteomes" id="UP000009077">
    <property type="component" value="Chromosome"/>
</dbReference>
<name>A0A0H3MTE9_STRS4</name>
<sequence>MKTNLLKTAGIVAACVRYFFYLLIASYIFFSLAGLGGDSFAIGSWEYTFNKPIDQISVWLILLATGLILVVLVALSHIAHLIQKLCKLLLEEDYFASASMELYQKLFISLLVLTAGQFCLTSLITLTNAAGPNNFLNLRWSDFILNALFIFLTYFVWTLVQKGQQLETENSEFI</sequence>
<protein>
    <submittedName>
        <fullName evidence="2">Membrane protein</fullName>
    </submittedName>
</protein>